<protein>
    <submittedName>
        <fullName evidence="1">Uncharacterized protein</fullName>
    </submittedName>
</protein>
<dbReference type="EMBL" id="JAJCQG010000008">
    <property type="protein sequence ID" value="MCB7280199.1"/>
    <property type="molecule type" value="Genomic_DNA"/>
</dbReference>
<name>A0AAW4UTS2_PHOVU</name>
<accession>A0AAW4UTS2</accession>
<evidence type="ECO:0000313" key="1">
    <source>
        <dbReference type="EMBL" id="MCB7280199.1"/>
    </source>
</evidence>
<gene>
    <name evidence="1" type="ORF">LI282_04000</name>
</gene>
<comment type="caution">
    <text evidence="1">The sequence shown here is derived from an EMBL/GenBank/DDBJ whole genome shotgun (WGS) entry which is preliminary data.</text>
</comment>
<proteinExistence type="predicted"/>
<dbReference type="RefSeq" id="WP_217767212.1">
    <property type="nucleotide sequence ID" value="NZ_JAHOIQ010000051.1"/>
</dbReference>
<dbReference type="Proteomes" id="UP001199363">
    <property type="component" value="Unassembled WGS sequence"/>
</dbReference>
<organism evidence="1 2">
    <name type="scientific">Phocaeicola vulgatus</name>
    <name type="common">Bacteroides vulgatus</name>
    <dbReference type="NCBI Taxonomy" id="821"/>
    <lineage>
        <taxon>Bacteria</taxon>
        <taxon>Pseudomonadati</taxon>
        <taxon>Bacteroidota</taxon>
        <taxon>Bacteroidia</taxon>
        <taxon>Bacteroidales</taxon>
        <taxon>Bacteroidaceae</taxon>
        <taxon>Phocaeicola</taxon>
    </lineage>
</organism>
<sequence length="60" mass="7085">MTTSFRIDDNIKKEHLPGRDIRTKKGRQDRIAETLTLNESFMKDPFQNPSQQHIEKQCIV</sequence>
<reference evidence="1" key="1">
    <citation type="submission" date="2021-10" db="EMBL/GenBank/DDBJ databases">
        <title>Collection of gut derived symbiotic bacterial strains cultured from healthy donors.</title>
        <authorList>
            <person name="Lin H."/>
            <person name="Littmann E."/>
            <person name="Kohout C."/>
            <person name="Pamer E.G."/>
        </authorList>
    </citation>
    <scope>NUCLEOTIDE SEQUENCE</scope>
    <source>
        <strain evidence="1">DFI.1.167</strain>
    </source>
</reference>
<dbReference type="AlphaFoldDB" id="A0AAW4UTS2"/>
<evidence type="ECO:0000313" key="2">
    <source>
        <dbReference type="Proteomes" id="UP001199363"/>
    </source>
</evidence>